<dbReference type="InterPro" id="IPR050834">
    <property type="entry name" value="Glycosyltransf_2"/>
</dbReference>
<comment type="caution">
    <text evidence="2">The sequence shown here is derived from an EMBL/GenBank/DDBJ whole genome shotgun (WGS) entry which is preliminary data.</text>
</comment>
<evidence type="ECO:0000313" key="3">
    <source>
        <dbReference type="Proteomes" id="UP000291485"/>
    </source>
</evidence>
<dbReference type="CDD" id="cd00761">
    <property type="entry name" value="Glyco_tranf_GTA_type"/>
    <property type="match status" value="1"/>
</dbReference>
<dbReference type="AlphaFoldDB" id="A0A4R0NZV7"/>
<dbReference type="RefSeq" id="WP_131560028.1">
    <property type="nucleotide sequence ID" value="NZ_SJSN01000010.1"/>
</dbReference>
<dbReference type="EMBL" id="SJSN01000010">
    <property type="protein sequence ID" value="TCD07735.1"/>
    <property type="molecule type" value="Genomic_DNA"/>
</dbReference>
<dbReference type="PANTHER" id="PTHR43685">
    <property type="entry name" value="GLYCOSYLTRANSFERASE"/>
    <property type="match status" value="1"/>
</dbReference>
<sequence length="292" mass="33867">MYKLTAIICVFNEERSLITALRSLRMNKIYHETEIILIDDFSTNVFTRKLLKRIAKFTRAKVLYSIKNEGLSHSRNLGFSNASSPYVVPIDADDILPDGALDDINECFIANPDADFIFGNYQVESHEGLESKLVSCSDICTNGIINSQKLAANWKLLGTSPCKKATWEAIGGYSMKYSYSVQDVDFWIRVMQRGFKGVYTDKCIYIWNRSEKGMNMTFDRIFMTELLNDHQSFYSLILPRRVLVNKIFEGYYPYKQSEILLPFAHENLFQLQFKNLLRVFYFLISHHTKKNA</sequence>
<accession>A0A4R0NZV7</accession>
<gene>
    <name evidence="2" type="ORF">EZ449_14475</name>
</gene>
<dbReference type="Gene3D" id="3.90.550.10">
    <property type="entry name" value="Spore Coat Polysaccharide Biosynthesis Protein SpsA, Chain A"/>
    <property type="match status" value="1"/>
</dbReference>
<dbReference type="Pfam" id="PF00535">
    <property type="entry name" value="Glycos_transf_2"/>
    <property type="match status" value="1"/>
</dbReference>
<dbReference type="SUPFAM" id="SSF53448">
    <property type="entry name" value="Nucleotide-diphospho-sugar transferases"/>
    <property type="match status" value="1"/>
</dbReference>
<dbReference type="PANTHER" id="PTHR43685:SF2">
    <property type="entry name" value="GLYCOSYLTRANSFERASE 2-LIKE DOMAIN-CONTAINING PROTEIN"/>
    <property type="match status" value="1"/>
</dbReference>
<dbReference type="InterPro" id="IPR029044">
    <property type="entry name" value="Nucleotide-diphossugar_trans"/>
</dbReference>
<feature type="domain" description="Glycosyltransferase 2-like" evidence="1">
    <location>
        <begin position="6"/>
        <end position="132"/>
    </location>
</feature>
<dbReference type="GO" id="GO:0016740">
    <property type="term" value="F:transferase activity"/>
    <property type="evidence" value="ECO:0007669"/>
    <property type="project" value="UniProtKB-KW"/>
</dbReference>
<proteinExistence type="predicted"/>
<protein>
    <submittedName>
        <fullName evidence="2">Glycosyltransferase family 2 protein</fullName>
    </submittedName>
</protein>
<reference evidence="2 3" key="1">
    <citation type="submission" date="2019-02" db="EMBL/GenBank/DDBJ databases">
        <title>Pedobacter sp. RP-3-11 sp. nov., isolated from Arctic soil.</title>
        <authorList>
            <person name="Dahal R.H."/>
        </authorList>
    </citation>
    <scope>NUCLEOTIDE SEQUENCE [LARGE SCALE GENOMIC DNA]</scope>
    <source>
        <strain evidence="2 3">RP-3-11</strain>
    </source>
</reference>
<dbReference type="OrthoDB" id="6638511at2"/>
<dbReference type="Proteomes" id="UP000291485">
    <property type="component" value="Unassembled WGS sequence"/>
</dbReference>
<keyword evidence="3" id="KW-1185">Reference proteome</keyword>
<dbReference type="InterPro" id="IPR001173">
    <property type="entry name" value="Glyco_trans_2-like"/>
</dbReference>
<evidence type="ECO:0000313" key="2">
    <source>
        <dbReference type="EMBL" id="TCD07735.1"/>
    </source>
</evidence>
<organism evidence="2 3">
    <name type="scientific">Pedobacter frigidisoli</name>
    <dbReference type="NCBI Taxonomy" id="2530455"/>
    <lineage>
        <taxon>Bacteria</taxon>
        <taxon>Pseudomonadati</taxon>
        <taxon>Bacteroidota</taxon>
        <taxon>Sphingobacteriia</taxon>
        <taxon>Sphingobacteriales</taxon>
        <taxon>Sphingobacteriaceae</taxon>
        <taxon>Pedobacter</taxon>
    </lineage>
</organism>
<evidence type="ECO:0000259" key="1">
    <source>
        <dbReference type="Pfam" id="PF00535"/>
    </source>
</evidence>
<keyword evidence="2" id="KW-0808">Transferase</keyword>
<name>A0A4R0NZV7_9SPHI</name>